<evidence type="ECO:0000313" key="2">
    <source>
        <dbReference type="EMBL" id="CAA9427593.1"/>
    </source>
</evidence>
<organism evidence="2">
    <name type="scientific">uncultured Rubrobacteraceae bacterium</name>
    <dbReference type="NCBI Taxonomy" id="349277"/>
    <lineage>
        <taxon>Bacteria</taxon>
        <taxon>Bacillati</taxon>
        <taxon>Actinomycetota</taxon>
        <taxon>Rubrobacteria</taxon>
        <taxon>Rubrobacterales</taxon>
        <taxon>Rubrobacteraceae</taxon>
        <taxon>environmental samples</taxon>
    </lineage>
</organism>
<dbReference type="InterPro" id="IPR000086">
    <property type="entry name" value="NUDIX_hydrolase_dom"/>
</dbReference>
<proteinExistence type="predicted"/>
<accession>A0A6J4PW81</accession>
<dbReference type="GO" id="GO:0016787">
    <property type="term" value="F:hydrolase activity"/>
    <property type="evidence" value="ECO:0007669"/>
    <property type="project" value="UniProtKB-KW"/>
</dbReference>
<evidence type="ECO:0000259" key="1">
    <source>
        <dbReference type="PROSITE" id="PS51462"/>
    </source>
</evidence>
<dbReference type="EC" id="3.6.-.-" evidence="2"/>
<protein>
    <submittedName>
        <fullName evidence="2">Nudix hydrolase YfcD</fullName>
        <ecNumber evidence="2">3.6.-.-</ecNumber>
    </submittedName>
</protein>
<dbReference type="InterPro" id="IPR015797">
    <property type="entry name" value="NUDIX_hydrolase-like_dom_sf"/>
</dbReference>
<sequence>MDELLDIVDESGLPTGEVVPKSEAHRLGLWHRCFHCWVCGSELGGSYLLLQRRAATKDTWPGYLDVTAAGHLATGEETLDGLREVEEELGLRIEPERLVPLGTRRVEQEIPGGCDRELHEVFLVFDDTPPGNLRLQKEEVEAVFRLDLDDVQTLYETGSAPAREYAEGRTSATRIHLAEFVPKEEGYLRGVTGAARHLLSGVPPVPIF</sequence>
<gene>
    <name evidence="2" type="ORF">AVDCRST_MAG82-1867</name>
</gene>
<dbReference type="CDD" id="cd04692">
    <property type="entry name" value="NUDIX_Hydrolase"/>
    <property type="match status" value="1"/>
</dbReference>
<feature type="domain" description="Nudix hydrolase" evidence="1">
    <location>
        <begin position="29"/>
        <end position="170"/>
    </location>
</feature>
<keyword evidence="2" id="KW-0378">Hydrolase</keyword>
<reference evidence="2" key="1">
    <citation type="submission" date="2020-02" db="EMBL/GenBank/DDBJ databases">
        <authorList>
            <person name="Meier V. D."/>
        </authorList>
    </citation>
    <scope>NUCLEOTIDE SEQUENCE</scope>
    <source>
        <strain evidence="2">AVDCRST_MAG82</strain>
    </source>
</reference>
<dbReference type="AlphaFoldDB" id="A0A6J4PW81"/>
<name>A0A6J4PW81_9ACTN</name>
<dbReference type="Pfam" id="PF00293">
    <property type="entry name" value="NUDIX"/>
    <property type="match status" value="1"/>
</dbReference>
<dbReference type="PROSITE" id="PS51462">
    <property type="entry name" value="NUDIX"/>
    <property type="match status" value="1"/>
</dbReference>
<dbReference type="PANTHER" id="PTHR10885:SF0">
    <property type="entry name" value="ISOPENTENYL-DIPHOSPHATE DELTA-ISOMERASE"/>
    <property type="match status" value="1"/>
</dbReference>
<dbReference type="EMBL" id="CADCVA010000265">
    <property type="protein sequence ID" value="CAA9427593.1"/>
    <property type="molecule type" value="Genomic_DNA"/>
</dbReference>
<dbReference type="Gene3D" id="3.90.79.10">
    <property type="entry name" value="Nucleoside Triphosphate Pyrophosphohydrolase"/>
    <property type="match status" value="1"/>
</dbReference>
<dbReference type="PANTHER" id="PTHR10885">
    <property type="entry name" value="ISOPENTENYL-DIPHOSPHATE DELTA-ISOMERASE"/>
    <property type="match status" value="1"/>
</dbReference>
<dbReference type="SUPFAM" id="SSF55811">
    <property type="entry name" value="Nudix"/>
    <property type="match status" value="1"/>
</dbReference>